<organism evidence="1 2">
    <name type="scientific">Erwinia phage pEp_SNUABM_01</name>
    <dbReference type="NCBI Taxonomy" id="2601643"/>
    <lineage>
        <taxon>Viruses</taxon>
        <taxon>Duplodnaviria</taxon>
        <taxon>Heunggongvirae</taxon>
        <taxon>Uroviricota</taxon>
        <taxon>Caudoviricetes</taxon>
        <taxon>Vequintavirinae</taxon>
        <taxon>Henunavirus</taxon>
        <taxon>Henunavirus SNUABM01</taxon>
    </lineage>
</organism>
<protein>
    <submittedName>
        <fullName evidence="1">Uncharacterized protein</fullName>
    </submittedName>
</protein>
<accession>A0A5J6DBF1</accession>
<evidence type="ECO:0000313" key="1">
    <source>
        <dbReference type="EMBL" id="QEQ94983.1"/>
    </source>
</evidence>
<sequence length="66" mass="7429">MTLLKIDGPDGELIVPEENDPEWQAAVLSELKVRLEMLEEHVYDEGYKLHGECLTLVNGLQEYTGG</sequence>
<gene>
    <name evidence="1" type="ORF">pEpSNUABM01_157</name>
</gene>
<proteinExistence type="predicted"/>
<keyword evidence="2" id="KW-1185">Reference proteome</keyword>
<dbReference type="Proteomes" id="UP000326545">
    <property type="component" value="Segment"/>
</dbReference>
<reference evidence="1 2" key="1">
    <citation type="submission" date="2019-07" db="EMBL/GenBank/DDBJ databases">
        <title>Complete genome sequence of bacteriophages infecting Erwinia pyrifoliae.</title>
        <authorList>
            <person name="Kim S.G."/>
            <person name="Park S.C."/>
        </authorList>
    </citation>
    <scope>NUCLEOTIDE SEQUENCE [LARGE SCALE GENOMIC DNA]</scope>
</reference>
<dbReference type="EMBL" id="MN184887">
    <property type="protein sequence ID" value="QEQ94983.1"/>
    <property type="molecule type" value="Genomic_DNA"/>
</dbReference>
<evidence type="ECO:0000313" key="2">
    <source>
        <dbReference type="Proteomes" id="UP000326545"/>
    </source>
</evidence>
<name>A0A5J6DBF1_9CAUD</name>